<organism evidence="1">
    <name type="scientific">Siphoviridae sp. ctorp6</name>
    <dbReference type="NCBI Taxonomy" id="2825673"/>
    <lineage>
        <taxon>Viruses</taxon>
        <taxon>Duplodnaviria</taxon>
        <taxon>Heunggongvirae</taxon>
        <taxon>Uroviricota</taxon>
        <taxon>Caudoviricetes</taxon>
    </lineage>
</organism>
<proteinExistence type="predicted"/>
<accession>A0A8S5PCS9</accession>
<evidence type="ECO:0000313" key="1">
    <source>
        <dbReference type="EMBL" id="DAE04786.1"/>
    </source>
</evidence>
<dbReference type="EMBL" id="BK015394">
    <property type="protein sequence ID" value="DAE04786.1"/>
    <property type="molecule type" value="Genomic_DNA"/>
</dbReference>
<sequence length="31" mass="3522">MISCICRSAFFFCTAKRLGYTTKTAQKMEGK</sequence>
<name>A0A8S5PCS9_9CAUD</name>
<reference evidence="1" key="1">
    <citation type="journal article" date="2021" name="Proc. Natl. Acad. Sci. U.S.A.">
        <title>A Catalog of Tens of Thousands of Viruses from Human Metagenomes Reveals Hidden Associations with Chronic Diseases.</title>
        <authorList>
            <person name="Tisza M.J."/>
            <person name="Buck C.B."/>
        </authorList>
    </citation>
    <scope>NUCLEOTIDE SEQUENCE</scope>
    <source>
        <strain evidence="1">Ctorp6</strain>
    </source>
</reference>
<protein>
    <submittedName>
        <fullName evidence="1">Uncharacterized protein</fullName>
    </submittedName>
</protein>